<comment type="caution">
    <text evidence="2">The sequence shown here is derived from an EMBL/GenBank/DDBJ whole genome shotgun (WGS) entry which is preliminary data.</text>
</comment>
<feature type="transmembrane region" description="Helical" evidence="1">
    <location>
        <begin position="188"/>
        <end position="204"/>
    </location>
</feature>
<keyword evidence="1" id="KW-0472">Membrane</keyword>
<reference evidence="2" key="1">
    <citation type="submission" date="2020-10" db="EMBL/GenBank/DDBJ databases">
        <authorList>
            <person name="Lu T."/>
            <person name="Wang Q."/>
            <person name="Han X."/>
        </authorList>
    </citation>
    <scope>NUCLEOTIDE SEQUENCE</scope>
    <source>
        <strain evidence="2">WQ 117</strain>
    </source>
</reference>
<feature type="transmembrane region" description="Helical" evidence="1">
    <location>
        <begin position="99"/>
        <end position="124"/>
    </location>
</feature>
<dbReference type="RefSeq" id="WP_194183147.1">
    <property type="nucleotide sequence ID" value="NZ_JADGIK010000005.1"/>
</dbReference>
<feature type="transmembrane region" description="Helical" evidence="1">
    <location>
        <begin position="136"/>
        <end position="167"/>
    </location>
</feature>
<keyword evidence="3" id="KW-1185">Reference proteome</keyword>
<gene>
    <name evidence="2" type="ORF">IM532_09135</name>
</gene>
<evidence type="ECO:0000313" key="3">
    <source>
        <dbReference type="Proteomes" id="UP000608754"/>
    </source>
</evidence>
<feature type="transmembrane region" description="Helical" evidence="1">
    <location>
        <begin position="210"/>
        <end position="228"/>
    </location>
</feature>
<accession>A0A8J7FNB6</accession>
<evidence type="ECO:0000256" key="1">
    <source>
        <dbReference type="SAM" id="Phobius"/>
    </source>
</evidence>
<evidence type="ECO:0000313" key="2">
    <source>
        <dbReference type="EMBL" id="MBF0597607.1"/>
    </source>
</evidence>
<name>A0A8J7FNB6_9FLAO</name>
<evidence type="ECO:0008006" key="4">
    <source>
        <dbReference type="Google" id="ProtNLM"/>
    </source>
</evidence>
<protein>
    <recommendedName>
        <fullName evidence="4">Glycerophosphoryl diester phosphodiesterase membrane domain-containing protein</fullName>
    </recommendedName>
</protein>
<dbReference type="Proteomes" id="UP000608754">
    <property type="component" value="Unassembled WGS sequence"/>
</dbReference>
<feature type="transmembrane region" description="Helical" evidence="1">
    <location>
        <begin position="36"/>
        <end position="63"/>
    </location>
</feature>
<keyword evidence="1" id="KW-0812">Transmembrane</keyword>
<dbReference type="EMBL" id="JADGIK010000005">
    <property type="protein sequence ID" value="MBF0597607.1"/>
    <property type="molecule type" value="Genomic_DNA"/>
</dbReference>
<organism evidence="2 3">
    <name type="scientific">Faecalibacter rhinopitheci</name>
    <dbReference type="NCBI Taxonomy" id="2779678"/>
    <lineage>
        <taxon>Bacteria</taxon>
        <taxon>Pseudomonadati</taxon>
        <taxon>Bacteroidota</taxon>
        <taxon>Flavobacteriia</taxon>
        <taxon>Flavobacteriales</taxon>
        <taxon>Weeksellaceae</taxon>
        <taxon>Faecalibacter</taxon>
    </lineage>
</organism>
<keyword evidence="1" id="KW-1133">Transmembrane helix</keyword>
<dbReference type="AlphaFoldDB" id="A0A8J7FNB6"/>
<sequence length="246" mass="27945">MRTLDSVKLQRAKTNQVDIRIGDYLNQSFSIFSQHWLQFMLFAFVSMILSLVSAITIVGPYFIMFPLQMGYGHVIDKIENNEEFVFNDFFIGFKQWTKFIPLLLLFLGLIIILFIPIIILGGVGSMMQLNADMVPFFGISLFAIFPVIIILGIVVSAIVFLVPYVIYYGNIGVLESIKVCININKNNFWYLLLFVLLFSIISQIGTYLCLIGVFASIPIAYIMAYLLVKDILLTDDKNEIDTIGQS</sequence>
<proteinExistence type="predicted"/>